<evidence type="ECO:0000256" key="5">
    <source>
        <dbReference type="ARBA" id="ARBA00038388"/>
    </source>
</evidence>
<dbReference type="Proteomes" id="UP000011744">
    <property type="component" value="Unassembled WGS sequence"/>
</dbReference>
<evidence type="ECO:0000313" key="8">
    <source>
        <dbReference type="Proteomes" id="UP000011744"/>
    </source>
</evidence>
<dbReference type="GO" id="GO:0022857">
    <property type="term" value="F:transmembrane transporter activity"/>
    <property type="evidence" value="ECO:0007669"/>
    <property type="project" value="TreeGrafter"/>
</dbReference>
<dbReference type="PROSITE" id="PS00211">
    <property type="entry name" value="ABC_TRANSPORTER_1"/>
    <property type="match status" value="1"/>
</dbReference>
<reference evidence="7 8" key="1">
    <citation type="journal article" date="2014" name="Genome Announc.">
        <title>Draft Genome Sequence of Magnetospirillum sp. Strain SO-1, a Freshwater Magnetotactic Bacterium Isolated from the Ol'khovka River, Russia.</title>
        <authorList>
            <person name="Grouzdev D.S."/>
            <person name="Dziuba M.V."/>
            <person name="Sukhacheva M.S."/>
            <person name="Mardanov A.V."/>
            <person name="Beletskiy A.V."/>
            <person name="Kuznetsov B.B."/>
            <person name="Skryabin K.G."/>
        </authorList>
    </citation>
    <scope>NUCLEOTIDE SEQUENCE [LARGE SCALE GENOMIC DNA]</scope>
    <source>
        <strain evidence="7 8">SO-1</strain>
    </source>
</reference>
<dbReference type="OrthoDB" id="9802264at2"/>
<dbReference type="EMBL" id="AONQ01000035">
    <property type="protein sequence ID" value="EME69389.1"/>
    <property type="molecule type" value="Genomic_DNA"/>
</dbReference>
<keyword evidence="2" id="KW-0472">Membrane</keyword>
<comment type="similarity">
    <text evidence="5">Belongs to the ABC transporter superfamily. Macrolide exporter (TC 3.A.1.122) family.</text>
</comment>
<dbReference type="SMART" id="SM00382">
    <property type="entry name" value="AAA"/>
    <property type="match status" value="1"/>
</dbReference>
<dbReference type="InterPro" id="IPR003593">
    <property type="entry name" value="AAA+_ATPase"/>
</dbReference>
<dbReference type="eggNOG" id="COG4181">
    <property type="taxonomic scope" value="Bacteria"/>
</dbReference>
<dbReference type="Pfam" id="PF00005">
    <property type="entry name" value="ABC_tran"/>
    <property type="match status" value="1"/>
</dbReference>
<dbReference type="PANTHER" id="PTHR24220">
    <property type="entry name" value="IMPORT ATP-BINDING PROTEIN"/>
    <property type="match status" value="1"/>
</dbReference>
<evidence type="ECO:0000256" key="3">
    <source>
        <dbReference type="ARBA" id="ARBA00022741"/>
    </source>
</evidence>
<evidence type="ECO:0000313" key="7">
    <source>
        <dbReference type="EMBL" id="EME69389.1"/>
    </source>
</evidence>
<organism evidence="7 8">
    <name type="scientific">Paramagnetospirillum caucaseum</name>
    <dbReference type="NCBI Taxonomy" id="1244869"/>
    <lineage>
        <taxon>Bacteria</taxon>
        <taxon>Pseudomonadati</taxon>
        <taxon>Pseudomonadota</taxon>
        <taxon>Alphaproteobacteria</taxon>
        <taxon>Rhodospirillales</taxon>
        <taxon>Magnetospirillaceae</taxon>
        <taxon>Paramagnetospirillum</taxon>
    </lineage>
</organism>
<keyword evidence="1" id="KW-0813">Transport</keyword>
<dbReference type="SUPFAM" id="SSF52540">
    <property type="entry name" value="P-loop containing nucleoside triphosphate hydrolases"/>
    <property type="match status" value="1"/>
</dbReference>
<keyword evidence="3" id="KW-0547">Nucleotide-binding</keyword>
<dbReference type="STRING" id="1244869.H261_13474"/>
<dbReference type="FunFam" id="3.40.50.300:FF:000032">
    <property type="entry name" value="Export ABC transporter ATP-binding protein"/>
    <property type="match status" value="1"/>
</dbReference>
<dbReference type="InterPro" id="IPR017871">
    <property type="entry name" value="ABC_transporter-like_CS"/>
</dbReference>
<dbReference type="PROSITE" id="PS50893">
    <property type="entry name" value="ABC_TRANSPORTER_2"/>
    <property type="match status" value="1"/>
</dbReference>
<dbReference type="RefSeq" id="WP_008618351.1">
    <property type="nucleotide sequence ID" value="NZ_AONQ01000035.1"/>
</dbReference>
<evidence type="ECO:0000256" key="1">
    <source>
        <dbReference type="ARBA" id="ARBA00022448"/>
    </source>
</evidence>
<dbReference type="AlphaFoldDB" id="M3AA54"/>
<keyword evidence="2" id="KW-0997">Cell inner membrane</keyword>
<dbReference type="Gene3D" id="3.40.50.300">
    <property type="entry name" value="P-loop containing nucleotide triphosphate hydrolases"/>
    <property type="match status" value="1"/>
</dbReference>
<accession>M3AA54</accession>
<proteinExistence type="inferred from homology"/>
<name>M3AA54_9PROT</name>
<evidence type="ECO:0000256" key="4">
    <source>
        <dbReference type="ARBA" id="ARBA00022840"/>
    </source>
</evidence>
<protein>
    <submittedName>
        <fullName evidence="7">Lipoprotein-releasing system ATP-binding protein LolD</fullName>
    </submittedName>
</protein>
<evidence type="ECO:0000256" key="2">
    <source>
        <dbReference type="ARBA" id="ARBA00022519"/>
    </source>
</evidence>
<dbReference type="InterPro" id="IPR017911">
    <property type="entry name" value="MacB-like_ATP-bd"/>
</dbReference>
<dbReference type="PATRIC" id="fig|1244869.3.peg.2716"/>
<sequence length="229" mass="24118">MHQRPIAGLPLVSLEAVHLNLASLAGEVNVLDGIDLQVAPGETLGVVGPSGSGKSTLLMVMAGLERPSSGRVAVAGADFSALDEDGLARFRRDHVGIVFQSFHLIPTMTALENVAVPLELAGHADPFGAAAEELDRVGLARRLHHYPGQLSGGEQQRVALARAFVPHPRLLLADEPTGNLDGATGRAVMDLLFDLNARFGTALVLVTHDDALAARCSRVVRVEDGKIKP</sequence>
<dbReference type="PANTHER" id="PTHR24220:SF659">
    <property type="entry name" value="TRANSPORTER, PUTATIVE-RELATED"/>
    <property type="match status" value="1"/>
</dbReference>
<dbReference type="GO" id="GO:0098796">
    <property type="term" value="C:membrane protein complex"/>
    <property type="evidence" value="ECO:0007669"/>
    <property type="project" value="UniProtKB-ARBA"/>
</dbReference>
<feature type="domain" description="ABC transporter" evidence="6">
    <location>
        <begin position="12"/>
        <end position="229"/>
    </location>
</feature>
<gene>
    <name evidence="7" type="ORF">H261_13474</name>
</gene>
<dbReference type="GO" id="GO:0005524">
    <property type="term" value="F:ATP binding"/>
    <property type="evidence" value="ECO:0007669"/>
    <property type="project" value="UniProtKB-KW"/>
</dbReference>
<keyword evidence="8" id="KW-1185">Reference proteome</keyword>
<keyword evidence="7" id="KW-0449">Lipoprotein</keyword>
<keyword evidence="2" id="KW-1003">Cell membrane</keyword>
<dbReference type="InterPro" id="IPR015854">
    <property type="entry name" value="ABC_transpr_LolD-like"/>
</dbReference>
<evidence type="ECO:0000259" key="6">
    <source>
        <dbReference type="PROSITE" id="PS50893"/>
    </source>
</evidence>
<dbReference type="InterPro" id="IPR027417">
    <property type="entry name" value="P-loop_NTPase"/>
</dbReference>
<comment type="caution">
    <text evidence="7">The sequence shown here is derived from an EMBL/GenBank/DDBJ whole genome shotgun (WGS) entry which is preliminary data.</text>
</comment>
<keyword evidence="4 7" id="KW-0067">ATP-binding</keyword>
<dbReference type="GO" id="GO:0016887">
    <property type="term" value="F:ATP hydrolysis activity"/>
    <property type="evidence" value="ECO:0007669"/>
    <property type="project" value="InterPro"/>
</dbReference>
<dbReference type="CDD" id="cd03255">
    <property type="entry name" value="ABC_MJ0796_LolCDE_FtsE"/>
    <property type="match status" value="1"/>
</dbReference>
<dbReference type="InterPro" id="IPR003439">
    <property type="entry name" value="ABC_transporter-like_ATP-bd"/>
</dbReference>
<dbReference type="GO" id="GO:0005886">
    <property type="term" value="C:plasma membrane"/>
    <property type="evidence" value="ECO:0007669"/>
    <property type="project" value="TreeGrafter"/>
</dbReference>